<evidence type="ECO:0000259" key="2">
    <source>
        <dbReference type="Pfam" id="PF11495"/>
    </source>
</evidence>
<organism evidence="3 4">
    <name type="scientific">Treponema bryantii</name>
    <dbReference type="NCBI Taxonomy" id="163"/>
    <lineage>
        <taxon>Bacteria</taxon>
        <taxon>Pseudomonadati</taxon>
        <taxon>Spirochaetota</taxon>
        <taxon>Spirochaetia</taxon>
        <taxon>Spirochaetales</taxon>
        <taxon>Treponemataceae</taxon>
        <taxon>Treponema</taxon>
    </lineage>
</organism>
<dbReference type="Proteomes" id="UP000182737">
    <property type="component" value="Unassembled WGS sequence"/>
</dbReference>
<name>A0A1I3I0M5_9SPIR</name>
<reference evidence="4" key="1">
    <citation type="submission" date="2016-10" db="EMBL/GenBank/DDBJ databases">
        <authorList>
            <person name="Varghese N."/>
            <person name="Submissions S."/>
        </authorList>
    </citation>
    <scope>NUCLEOTIDE SEQUENCE [LARGE SCALE GENOMIC DNA]</scope>
    <source>
        <strain evidence="4">XBD1002</strain>
    </source>
</reference>
<dbReference type="PANTHER" id="PTHR34293:SF1">
    <property type="entry name" value="HTH-TYPE TRANSCRIPTIONAL REGULATOR TRMBL2"/>
    <property type="match status" value="1"/>
</dbReference>
<protein>
    <submittedName>
        <fullName evidence="3">Sugar-specific transcriptional regulator TrmB</fullName>
    </submittedName>
</protein>
<dbReference type="PANTHER" id="PTHR34293">
    <property type="entry name" value="HTH-TYPE TRANSCRIPTIONAL REGULATOR TRMBL2"/>
    <property type="match status" value="1"/>
</dbReference>
<dbReference type="SUPFAM" id="SSF46785">
    <property type="entry name" value="Winged helix' DNA-binding domain"/>
    <property type="match status" value="1"/>
</dbReference>
<dbReference type="OrthoDB" id="1493540at2"/>
<dbReference type="InterPro" id="IPR002831">
    <property type="entry name" value="Tscrpt_reg_TrmB_N"/>
</dbReference>
<dbReference type="InterPro" id="IPR036388">
    <property type="entry name" value="WH-like_DNA-bd_sf"/>
</dbReference>
<dbReference type="InterPro" id="IPR051797">
    <property type="entry name" value="TrmB-like"/>
</dbReference>
<dbReference type="CDD" id="cd09124">
    <property type="entry name" value="PLDc_like_TrmB_middle"/>
    <property type="match status" value="1"/>
</dbReference>
<dbReference type="InterPro" id="IPR036390">
    <property type="entry name" value="WH_DNA-bd_sf"/>
</dbReference>
<feature type="domain" description="Transcription regulator TrmB C-terminal" evidence="2">
    <location>
        <begin position="110"/>
        <end position="213"/>
    </location>
</feature>
<proteinExistence type="predicted"/>
<sequence length="228" mass="25630">MAETKIIDILTEFSLTRQEASIYAALLNHGDMTGYEVAKDTGFSRSNVYAALNALVEKGAAYLVQGESTKYRPVEIKNFTSNKIAELKKSAEYLEKHGPQKVIESEGYITIVGAKNIRNKMREMLSKTELRLYLMAPAQIVKDFEEDLKRLVSEGKKIVLLTQDYSIKGAKVYNTKVDEGQIRFITDSAYVLTGELTDDEHNTCLYSGQKNLVEVMKEALKDKITLLA</sequence>
<evidence type="ECO:0000259" key="1">
    <source>
        <dbReference type="Pfam" id="PF01978"/>
    </source>
</evidence>
<feature type="domain" description="Transcription regulator TrmB N-terminal" evidence="1">
    <location>
        <begin position="10"/>
        <end position="76"/>
    </location>
</feature>
<dbReference type="Pfam" id="PF11495">
    <property type="entry name" value="Regulator_TrmB"/>
    <property type="match status" value="1"/>
</dbReference>
<evidence type="ECO:0000313" key="4">
    <source>
        <dbReference type="Proteomes" id="UP000182737"/>
    </source>
</evidence>
<dbReference type="Pfam" id="PF01978">
    <property type="entry name" value="TrmB"/>
    <property type="match status" value="1"/>
</dbReference>
<gene>
    <name evidence="3" type="ORF">SAMN04487775_101222</name>
</gene>
<evidence type="ECO:0000313" key="3">
    <source>
        <dbReference type="EMBL" id="SFI41442.1"/>
    </source>
</evidence>
<dbReference type="RefSeq" id="WP_074929837.1">
    <property type="nucleotide sequence ID" value="NZ_FORI01000001.1"/>
</dbReference>
<keyword evidence="4" id="KW-1185">Reference proteome</keyword>
<dbReference type="AlphaFoldDB" id="A0A1I3I0M5"/>
<dbReference type="Gene3D" id="1.10.10.10">
    <property type="entry name" value="Winged helix-like DNA-binding domain superfamily/Winged helix DNA-binding domain"/>
    <property type="match status" value="1"/>
</dbReference>
<accession>A0A1I3I0M5</accession>
<dbReference type="EMBL" id="FORI01000001">
    <property type="protein sequence ID" value="SFI41442.1"/>
    <property type="molecule type" value="Genomic_DNA"/>
</dbReference>
<dbReference type="InterPro" id="IPR021586">
    <property type="entry name" value="Tscrpt_reg_TrmB_C"/>
</dbReference>